<feature type="transmembrane region" description="Helical" evidence="1">
    <location>
        <begin position="266"/>
        <end position="288"/>
    </location>
</feature>
<feature type="transmembrane region" description="Helical" evidence="1">
    <location>
        <begin position="53"/>
        <end position="74"/>
    </location>
</feature>
<organism evidence="3">
    <name type="scientific">bioreactor metagenome</name>
    <dbReference type="NCBI Taxonomy" id="1076179"/>
    <lineage>
        <taxon>unclassified sequences</taxon>
        <taxon>metagenomes</taxon>
        <taxon>ecological metagenomes</taxon>
    </lineage>
</organism>
<dbReference type="GO" id="GO:0022857">
    <property type="term" value="F:transmembrane transporter activity"/>
    <property type="evidence" value="ECO:0007669"/>
    <property type="project" value="InterPro"/>
</dbReference>
<comment type="caution">
    <text evidence="3">The sequence shown here is derived from an EMBL/GenBank/DDBJ whole genome shotgun (WGS) entry which is preliminary data.</text>
</comment>
<feature type="domain" description="Major facilitator superfamily (MFS) profile" evidence="2">
    <location>
        <begin position="14"/>
        <end position="415"/>
    </location>
</feature>
<feature type="transmembrane region" description="Helical" evidence="1">
    <location>
        <begin position="300"/>
        <end position="317"/>
    </location>
</feature>
<dbReference type="PANTHER" id="PTHR11360:SF317">
    <property type="entry name" value="MAJOR FACILITATOR SUPERFAMILY (MFS) PROFILE DOMAIN-CONTAINING PROTEIN-RELATED"/>
    <property type="match status" value="1"/>
</dbReference>
<name>A0A644VXJ7_9ZZZZ</name>
<dbReference type="AlphaFoldDB" id="A0A644VXJ7"/>
<feature type="transmembrane region" description="Helical" evidence="1">
    <location>
        <begin position="176"/>
        <end position="195"/>
    </location>
</feature>
<accession>A0A644VXJ7</accession>
<feature type="transmembrane region" description="Helical" evidence="1">
    <location>
        <begin position="12"/>
        <end position="33"/>
    </location>
</feature>
<dbReference type="SUPFAM" id="SSF103473">
    <property type="entry name" value="MFS general substrate transporter"/>
    <property type="match status" value="1"/>
</dbReference>
<dbReference type="EMBL" id="VSSQ01000458">
    <property type="protein sequence ID" value="MPL95212.1"/>
    <property type="molecule type" value="Genomic_DNA"/>
</dbReference>
<keyword evidence="1" id="KW-0812">Transmembrane</keyword>
<feature type="transmembrane region" description="Helical" evidence="1">
    <location>
        <begin position="141"/>
        <end position="161"/>
    </location>
</feature>
<dbReference type="Gene3D" id="1.20.1250.20">
    <property type="entry name" value="MFS general substrate transporter like domains"/>
    <property type="match status" value="2"/>
</dbReference>
<evidence type="ECO:0000259" key="2">
    <source>
        <dbReference type="PROSITE" id="PS50850"/>
    </source>
</evidence>
<gene>
    <name evidence="3" type="primary">oxlT</name>
    <name evidence="3" type="ORF">SDC9_41381</name>
</gene>
<feature type="transmembrane region" description="Helical" evidence="1">
    <location>
        <begin position="357"/>
        <end position="380"/>
    </location>
</feature>
<dbReference type="CDD" id="cd17353">
    <property type="entry name" value="MFS_OFA_like"/>
    <property type="match status" value="1"/>
</dbReference>
<evidence type="ECO:0000256" key="1">
    <source>
        <dbReference type="SAM" id="Phobius"/>
    </source>
</evidence>
<feature type="transmembrane region" description="Helical" evidence="1">
    <location>
        <begin position="323"/>
        <end position="345"/>
    </location>
</feature>
<sequence>MSEKARNEGGKNRWAMVVMATLLMLCLGTVYAWSFFQALIMEGYGWNNTQVSLTFSLAIFFLGTSAAVGGIFLPKLGPRPLALSGSVLFSLGYALAGFALSLRSLPLLYIGYGVIGGTGLGLGYVTPVATVAKWFPDKKGLATGIVVMGFGFGALAMSKILAPSLLSWTNGDLVKVFQYLALFFAVLTIGASLGLSNPTASKAGNQVRPSEAFKDAKPFLASKDFVLVWIMFFCNITAGIAVVGFQSPMFQDLLRKADNGLSGATLAGMGATLIGITSLFNGLGRFLWGAVSDRAGRIKTFRIMLGSQLAVFAALALTGNPWIFAILLCWILLCYGGGFGTMPATISELFGAGRMTVMYGVVLTAWAAGGVVGPQITAYIKDNFPTRASSLSFIVGAVFVALGFLVSLALGRVPKSPSTPHRK</sequence>
<dbReference type="InterPro" id="IPR011701">
    <property type="entry name" value="MFS"/>
</dbReference>
<reference evidence="3" key="1">
    <citation type="submission" date="2019-08" db="EMBL/GenBank/DDBJ databases">
        <authorList>
            <person name="Kucharzyk K."/>
            <person name="Murdoch R.W."/>
            <person name="Higgins S."/>
            <person name="Loffler F."/>
        </authorList>
    </citation>
    <scope>NUCLEOTIDE SEQUENCE</scope>
</reference>
<feature type="transmembrane region" description="Helical" evidence="1">
    <location>
        <begin position="107"/>
        <end position="129"/>
    </location>
</feature>
<feature type="transmembrane region" description="Helical" evidence="1">
    <location>
        <begin position="392"/>
        <end position="413"/>
    </location>
</feature>
<keyword evidence="1" id="KW-0472">Membrane</keyword>
<dbReference type="PANTHER" id="PTHR11360">
    <property type="entry name" value="MONOCARBOXYLATE TRANSPORTER"/>
    <property type="match status" value="1"/>
</dbReference>
<dbReference type="PROSITE" id="PS50850">
    <property type="entry name" value="MFS"/>
    <property type="match status" value="1"/>
</dbReference>
<keyword evidence="1" id="KW-1133">Transmembrane helix</keyword>
<evidence type="ECO:0000313" key="3">
    <source>
        <dbReference type="EMBL" id="MPL95212.1"/>
    </source>
</evidence>
<dbReference type="InterPro" id="IPR050327">
    <property type="entry name" value="Proton-linked_MCT"/>
</dbReference>
<protein>
    <submittedName>
        <fullName evidence="3">Oxalate:formate antiporter</fullName>
    </submittedName>
</protein>
<proteinExistence type="predicted"/>
<dbReference type="InterPro" id="IPR020846">
    <property type="entry name" value="MFS_dom"/>
</dbReference>
<feature type="transmembrane region" description="Helical" evidence="1">
    <location>
        <begin position="226"/>
        <end position="246"/>
    </location>
</feature>
<dbReference type="Pfam" id="PF07690">
    <property type="entry name" value="MFS_1"/>
    <property type="match status" value="1"/>
</dbReference>
<feature type="transmembrane region" description="Helical" evidence="1">
    <location>
        <begin position="81"/>
        <end position="101"/>
    </location>
</feature>
<dbReference type="InterPro" id="IPR036259">
    <property type="entry name" value="MFS_trans_sf"/>
</dbReference>